<dbReference type="PROSITE" id="PS00571">
    <property type="entry name" value="AMIDASES"/>
    <property type="match status" value="1"/>
</dbReference>
<sequence length="597" mass="64740">MLKIKNIHSKFIPETSGLLIRKLTIRKLASSSRTGVDALSFPKGPKINYEDYLSKLYRFINKKNEKLNCLIHLRQKEEVIARNNNSSISSKSIPNNEPPLILCVKDNISIQGSPNSCSSNSLSSYIAPYNATCVDLLESAGNLIIGKTNLDEFGMGSTTTNSAYGSTINTFSTSEGDLSSGGSSGGSAVAVAARFCNASLGSDTGGSIRLPASWCGVVGFKPSYGQISRHGLVAYANSLDTVGILSESASVAKRVYDTISKHDPADMTCLSPDHRKKINIIVQNRNHKYFKPNEGLKGLIIGIPKEYYITELSNPVFTAWKFVANVLQDLGATLKSVSLPHTKYGLSAYYTITAAEASSNLARYDGIRYGAKKDILNTSDDTGSDASNKYSIFRESGLGPEVKKRIIAGNYVLSLGAQKSYYEKAQKIRRLIQEDFDSVFRLPNSLNEIFHNEIDSKKNFNELKCDEAGEKVDLLIMPTSTSTAPTLNDVMAFSASSDFAASKESVKDSKLVSNSTKIYVNDVMTVPSSLAGIPAASIPAGLCRDSLCPIGLQVVGQFGDDQLVLNSIQILEEALRGRQNIQDSNNVFAPLVPKISY</sequence>
<dbReference type="HAMAP" id="MF_00120">
    <property type="entry name" value="GatA"/>
    <property type="match status" value="1"/>
</dbReference>
<dbReference type="Pfam" id="PF01425">
    <property type="entry name" value="Amidase"/>
    <property type="match status" value="1"/>
</dbReference>
<organism evidence="9 10">
    <name type="scientific">Smittium culicis</name>
    <dbReference type="NCBI Taxonomy" id="133412"/>
    <lineage>
        <taxon>Eukaryota</taxon>
        <taxon>Fungi</taxon>
        <taxon>Fungi incertae sedis</taxon>
        <taxon>Zoopagomycota</taxon>
        <taxon>Kickxellomycotina</taxon>
        <taxon>Harpellomycetes</taxon>
        <taxon>Harpellales</taxon>
        <taxon>Legeriomycetaceae</taxon>
        <taxon>Smittium</taxon>
    </lineage>
</organism>
<proteinExistence type="inferred from homology"/>
<keyword evidence="3 7" id="KW-0547">Nucleotide-binding</keyword>
<feature type="active site" description="Charge relay system" evidence="7">
    <location>
        <position position="183"/>
    </location>
</feature>
<evidence type="ECO:0000256" key="4">
    <source>
        <dbReference type="ARBA" id="ARBA00022840"/>
    </source>
</evidence>
<dbReference type="Gene3D" id="3.90.1300.10">
    <property type="entry name" value="Amidase signature (AS) domain"/>
    <property type="match status" value="1"/>
</dbReference>
<evidence type="ECO:0000256" key="7">
    <source>
        <dbReference type="HAMAP-Rule" id="MF_03150"/>
    </source>
</evidence>
<dbReference type="InterPro" id="IPR036928">
    <property type="entry name" value="AS_sf"/>
</dbReference>
<comment type="subunit">
    <text evidence="7">Subunit of the heterotrimeric GatCAB amidotransferase (AdT) complex, composed of A, B and C subunits.</text>
</comment>
<dbReference type="GO" id="GO:0032543">
    <property type="term" value="P:mitochondrial translation"/>
    <property type="evidence" value="ECO:0007669"/>
    <property type="project" value="UniProtKB-UniRule"/>
</dbReference>
<name>A0A1R1Y380_9FUNG</name>
<feature type="active site" description="Charge relay system" evidence="7">
    <location>
        <position position="105"/>
    </location>
</feature>
<keyword evidence="4 7" id="KW-0067">ATP-binding</keyword>
<dbReference type="OrthoDB" id="421993at2759"/>
<keyword evidence="2 7" id="KW-0436">Ligase</keyword>
<comment type="caution">
    <text evidence="9">The sequence shown here is derived from an EMBL/GenBank/DDBJ whole genome shotgun (WGS) entry which is preliminary data.</text>
</comment>
<keyword evidence="9" id="KW-0808">Transferase</keyword>
<evidence type="ECO:0000313" key="9">
    <source>
        <dbReference type="EMBL" id="OMJ21422.1"/>
    </source>
</evidence>
<dbReference type="InterPro" id="IPR004412">
    <property type="entry name" value="GatA"/>
</dbReference>
<protein>
    <recommendedName>
        <fullName evidence="7">Glutamyl-tRNA(Gln) amidotransferase subunit A, mitochondrial</fullName>
        <shortName evidence="7">Glu-AdT subunit A</shortName>
        <ecNumber evidence="7">6.3.5.7</ecNumber>
    </recommendedName>
</protein>
<dbReference type="Proteomes" id="UP000187429">
    <property type="component" value="Unassembled WGS sequence"/>
</dbReference>
<evidence type="ECO:0000313" key="10">
    <source>
        <dbReference type="Proteomes" id="UP000187429"/>
    </source>
</evidence>
<comment type="similarity">
    <text evidence="1 7">Belongs to the amidase family. GatA subfamily.</text>
</comment>
<dbReference type="GO" id="GO:0070681">
    <property type="term" value="P:glutaminyl-tRNAGln biosynthesis via transamidation"/>
    <property type="evidence" value="ECO:0007669"/>
    <property type="project" value="UniProtKB-UniRule"/>
</dbReference>
<keyword evidence="7" id="KW-0496">Mitochondrion</keyword>
<dbReference type="EC" id="6.3.5.7" evidence="7"/>
<dbReference type="InterPro" id="IPR000120">
    <property type="entry name" value="Amidase"/>
</dbReference>
<keyword evidence="5 7" id="KW-0648">Protein biosynthesis</keyword>
<dbReference type="PANTHER" id="PTHR11895:SF7">
    <property type="entry name" value="GLUTAMYL-TRNA(GLN) AMIDOTRANSFERASE SUBUNIT A, MITOCHONDRIAL"/>
    <property type="match status" value="1"/>
</dbReference>
<dbReference type="InterPro" id="IPR023631">
    <property type="entry name" value="Amidase_dom"/>
</dbReference>
<evidence type="ECO:0000256" key="1">
    <source>
        <dbReference type="ARBA" id="ARBA00008069"/>
    </source>
</evidence>
<dbReference type="InterPro" id="IPR020556">
    <property type="entry name" value="Amidase_CS"/>
</dbReference>
<keyword evidence="10" id="KW-1185">Reference proteome</keyword>
<comment type="catalytic activity">
    <reaction evidence="6 7">
        <text>L-glutamyl-tRNA(Gln) + L-glutamine + ATP + H2O = L-glutaminyl-tRNA(Gln) + L-glutamate + ADP + phosphate + H(+)</text>
        <dbReference type="Rhea" id="RHEA:17521"/>
        <dbReference type="Rhea" id="RHEA-COMP:9681"/>
        <dbReference type="Rhea" id="RHEA-COMP:9684"/>
        <dbReference type="ChEBI" id="CHEBI:15377"/>
        <dbReference type="ChEBI" id="CHEBI:15378"/>
        <dbReference type="ChEBI" id="CHEBI:29985"/>
        <dbReference type="ChEBI" id="CHEBI:30616"/>
        <dbReference type="ChEBI" id="CHEBI:43474"/>
        <dbReference type="ChEBI" id="CHEBI:58359"/>
        <dbReference type="ChEBI" id="CHEBI:78520"/>
        <dbReference type="ChEBI" id="CHEBI:78521"/>
        <dbReference type="ChEBI" id="CHEBI:456216"/>
        <dbReference type="EC" id="6.3.5.7"/>
    </reaction>
</comment>
<dbReference type="EMBL" id="LSSM01002523">
    <property type="protein sequence ID" value="OMJ21422.1"/>
    <property type="molecule type" value="Genomic_DNA"/>
</dbReference>
<evidence type="ECO:0000256" key="5">
    <source>
        <dbReference type="ARBA" id="ARBA00022917"/>
    </source>
</evidence>
<reference evidence="10" key="1">
    <citation type="submission" date="2017-01" db="EMBL/GenBank/DDBJ databases">
        <authorList>
            <person name="Wang Y."/>
            <person name="White M."/>
            <person name="Kvist S."/>
            <person name="Moncalvo J.-M."/>
        </authorList>
    </citation>
    <scope>NUCLEOTIDE SEQUENCE [LARGE SCALE GENOMIC DNA]</scope>
    <source>
        <strain evidence="10">ID-206-W2</strain>
    </source>
</reference>
<dbReference type="GO" id="GO:0005739">
    <property type="term" value="C:mitochondrion"/>
    <property type="evidence" value="ECO:0007669"/>
    <property type="project" value="UniProtKB-SubCell"/>
</dbReference>
<evidence type="ECO:0000256" key="3">
    <source>
        <dbReference type="ARBA" id="ARBA00022741"/>
    </source>
</evidence>
<dbReference type="GO" id="GO:0030956">
    <property type="term" value="C:glutamyl-tRNA(Gln) amidotransferase complex"/>
    <property type="evidence" value="ECO:0007669"/>
    <property type="project" value="UniProtKB-UniRule"/>
</dbReference>
<comment type="function">
    <text evidence="7">Allows the formation of correctly charged Gln-tRNA(Gln) through the transamidation of misacylated Glu-tRNA(Gln) in the mitochondria. The reaction takes place in the presence of glutamine and ATP through an activated gamma-phospho-Glu-tRNA(Gln).</text>
</comment>
<comment type="subcellular location">
    <subcellularLocation>
        <location evidence="7">Mitochondrion</location>
    </subcellularLocation>
</comment>
<dbReference type="GO" id="GO:0016740">
    <property type="term" value="F:transferase activity"/>
    <property type="evidence" value="ECO:0007669"/>
    <property type="project" value="UniProtKB-KW"/>
</dbReference>
<evidence type="ECO:0000259" key="8">
    <source>
        <dbReference type="Pfam" id="PF01425"/>
    </source>
</evidence>
<dbReference type="GO" id="GO:0005524">
    <property type="term" value="F:ATP binding"/>
    <property type="evidence" value="ECO:0007669"/>
    <property type="project" value="UniProtKB-KW"/>
</dbReference>
<feature type="active site" description="Acyl-ester intermediate" evidence="7">
    <location>
        <position position="207"/>
    </location>
</feature>
<dbReference type="PANTHER" id="PTHR11895">
    <property type="entry name" value="TRANSAMIDASE"/>
    <property type="match status" value="1"/>
</dbReference>
<gene>
    <name evidence="9" type="ORF">AYI69_g5819</name>
</gene>
<accession>A0A1R1Y380</accession>
<dbReference type="SUPFAM" id="SSF75304">
    <property type="entry name" value="Amidase signature (AS) enzymes"/>
    <property type="match status" value="1"/>
</dbReference>
<feature type="domain" description="Amidase" evidence="8">
    <location>
        <begin position="53"/>
        <end position="565"/>
    </location>
</feature>
<dbReference type="GO" id="GO:0050567">
    <property type="term" value="F:glutaminyl-tRNA synthase (glutamine-hydrolyzing) activity"/>
    <property type="evidence" value="ECO:0007669"/>
    <property type="project" value="UniProtKB-UniRule"/>
</dbReference>
<evidence type="ECO:0000256" key="6">
    <source>
        <dbReference type="ARBA" id="ARBA00047407"/>
    </source>
</evidence>
<dbReference type="AlphaFoldDB" id="A0A1R1Y380"/>
<evidence type="ECO:0000256" key="2">
    <source>
        <dbReference type="ARBA" id="ARBA00022598"/>
    </source>
</evidence>